<protein>
    <submittedName>
        <fullName evidence="8">Permeases of drug/transporter</fullName>
    </submittedName>
</protein>
<keyword evidence="4 6" id="KW-1133">Transmembrane helix</keyword>
<dbReference type="PANTHER" id="PTHR42920">
    <property type="entry name" value="OS03G0707200 PROTEIN-RELATED"/>
    <property type="match status" value="1"/>
</dbReference>
<dbReference type="SUPFAM" id="SSF103481">
    <property type="entry name" value="Multidrug resistance efflux transporter EmrE"/>
    <property type="match status" value="2"/>
</dbReference>
<evidence type="ECO:0000256" key="5">
    <source>
        <dbReference type="ARBA" id="ARBA00023136"/>
    </source>
</evidence>
<name>A0AAX2IUU9_LEGPN</name>
<feature type="transmembrane region" description="Helical" evidence="6">
    <location>
        <begin position="84"/>
        <end position="106"/>
    </location>
</feature>
<evidence type="ECO:0000256" key="2">
    <source>
        <dbReference type="ARBA" id="ARBA00022475"/>
    </source>
</evidence>
<feature type="transmembrane region" description="Helical" evidence="6">
    <location>
        <begin position="276"/>
        <end position="301"/>
    </location>
</feature>
<feature type="transmembrane region" description="Helical" evidence="6">
    <location>
        <begin position="112"/>
        <end position="132"/>
    </location>
</feature>
<dbReference type="AlphaFoldDB" id="A0AAX2IUU9"/>
<reference evidence="8 9" key="1">
    <citation type="submission" date="2018-06" db="EMBL/GenBank/DDBJ databases">
        <authorList>
            <consortium name="Pathogen Informatics"/>
            <person name="Doyle S."/>
        </authorList>
    </citation>
    <scope>NUCLEOTIDE SEQUENCE [LARGE SCALE GENOMIC DNA]</scope>
    <source>
        <strain evidence="8 9">NCTC12272</strain>
    </source>
</reference>
<accession>A0AAX2IUU9</accession>
<evidence type="ECO:0000313" key="8">
    <source>
        <dbReference type="EMBL" id="SQG90050.1"/>
    </source>
</evidence>
<feature type="transmembrane region" description="Helical" evidence="6">
    <location>
        <begin position="43"/>
        <end position="64"/>
    </location>
</feature>
<gene>
    <name evidence="8" type="ORF">NCTC12272_01236</name>
</gene>
<feature type="transmembrane region" description="Helical" evidence="6">
    <location>
        <begin position="251"/>
        <end position="269"/>
    </location>
</feature>
<dbReference type="InterPro" id="IPR037185">
    <property type="entry name" value="EmrE-like"/>
</dbReference>
<dbReference type="GO" id="GO:0005886">
    <property type="term" value="C:plasma membrane"/>
    <property type="evidence" value="ECO:0007669"/>
    <property type="project" value="UniProtKB-SubCell"/>
</dbReference>
<organism evidence="8 9">
    <name type="scientific">Legionella pneumophila subsp. pascullei</name>
    <dbReference type="NCBI Taxonomy" id="91890"/>
    <lineage>
        <taxon>Bacteria</taxon>
        <taxon>Pseudomonadati</taxon>
        <taxon>Pseudomonadota</taxon>
        <taxon>Gammaproteobacteria</taxon>
        <taxon>Legionellales</taxon>
        <taxon>Legionellaceae</taxon>
        <taxon>Legionella</taxon>
    </lineage>
</organism>
<feature type="transmembrane region" description="Helical" evidence="6">
    <location>
        <begin position="219"/>
        <end position="239"/>
    </location>
</feature>
<feature type="transmembrane region" description="Helical" evidence="6">
    <location>
        <begin position="180"/>
        <end position="207"/>
    </location>
</feature>
<evidence type="ECO:0000259" key="7">
    <source>
        <dbReference type="Pfam" id="PF00892"/>
    </source>
</evidence>
<evidence type="ECO:0000256" key="3">
    <source>
        <dbReference type="ARBA" id="ARBA00022692"/>
    </source>
</evidence>
<comment type="subcellular location">
    <subcellularLocation>
        <location evidence="1">Cell membrane</location>
        <topology evidence="1">Multi-pass membrane protein</topology>
    </subcellularLocation>
</comment>
<feature type="domain" description="EamA" evidence="7">
    <location>
        <begin position="8"/>
        <end position="154"/>
    </location>
</feature>
<feature type="domain" description="EamA" evidence="7">
    <location>
        <begin position="188"/>
        <end position="324"/>
    </location>
</feature>
<feature type="transmembrane region" description="Helical" evidence="6">
    <location>
        <begin position="307"/>
        <end position="324"/>
    </location>
</feature>
<dbReference type="RefSeq" id="WP_027221401.1">
    <property type="nucleotide sequence ID" value="NZ_CAAAIJ010000001.1"/>
</dbReference>
<evidence type="ECO:0000256" key="6">
    <source>
        <dbReference type="SAM" id="Phobius"/>
    </source>
</evidence>
<dbReference type="PANTHER" id="PTHR42920:SF5">
    <property type="entry name" value="EAMA DOMAIN-CONTAINING PROTEIN"/>
    <property type="match status" value="1"/>
</dbReference>
<keyword evidence="2" id="KW-1003">Cell membrane</keyword>
<keyword evidence="3 6" id="KW-0812">Transmembrane</keyword>
<dbReference type="Proteomes" id="UP000249566">
    <property type="component" value="Chromosome 1"/>
</dbReference>
<dbReference type="Pfam" id="PF00892">
    <property type="entry name" value="EamA"/>
    <property type="match status" value="2"/>
</dbReference>
<evidence type="ECO:0000313" key="9">
    <source>
        <dbReference type="Proteomes" id="UP000249566"/>
    </source>
</evidence>
<dbReference type="EMBL" id="LS483412">
    <property type="protein sequence ID" value="SQG90050.1"/>
    <property type="molecule type" value="Genomic_DNA"/>
</dbReference>
<dbReference type="InterPro" id="IPR051258">
    <property type="entry name" value="Diverse_Substrate_Transporter"/>
</dbReference>
<evidence type="ECO:0000256" key="1">
    <source>
        <dbReference type="ARBA" id="ARBA00004651"/>
    </source>
</evidence>
<evidence type="ECO:0000256" key="4">
    <source>
        <dbReference type="ARBA" id="ARBA00022989"/>
    </source>
</evidence>
<keyword evidence="5 6" id="KW-0472">Membrane</keyword>
<dbReference type="InterPro" id="IPR000620">
    <property type="entry name" value="EamA_dom"/>
</dbReference>
<feature type="transmembrane region" description="Helical" evidence="6">
    <location>
        <begin position="139"/>
        <end position="160"/>
    </location>
</feature>
<sequence length="346" mass="38207">MFSPRYKGILYLSLSSIILSAANPVIAKLIILGNEHLVNGRNPISFCNVLFAGNLVALLTLIVIHFRDLKNFKPEHLTGKNWCLLSLAALFAGFLTPTLFFFGLMYASVINVILISNLQIPMTLLAGWIFFGEVPNTRVTVGAFLATLGIFAIVFLQYWLTVSVNHAPTPGVKTGLLYPFFSSIPHVGEICIFLAVISSTSSTIIGFHALRRLPDYVFGILRMLLGVVFFFFIAIILFGWSHFSDLFSPFLWKWMLFYGSVIVALRYYFDMLGTKYASIAEIAISSSLVPLISIIFTYFILGEVPGISQIIGGGLILFGIYVALTGKLQSLKQTKVLEKPSGFSGV</sequence>
<proteinExistence type="predicted"/>